<dbReference type="GO" id="GO:0070181">
    <property type="term" value="F:small ribosomal subunit rRNA binding"/>
    <property type="evidence" value="ECO:0007669"/>
    <property type="project" value="TreeGrafter"/>
</dbReference>
<keyword evidence="3 7" id="KW-0694">RNA-binding</keyword>
<dbReference type="PANTHER" id="PTHR33398:SF1">
    <property type="entry name" value="SMALL RIBOSOMAL SUBUNIT PROTEIN BS20C"/>
    <property type="match status" value="1"/>
</dbReference>
<comment type="caution">
    <text evidence="8">The sequence shown here is derived from an EMBL/GenBank/DDBJ whole genome shotgun (WGS) entry which is preliminary data.</text>
</comment>
<dbReference type="EMBL" id="MHKL01000023">
    <property type="protein sequence ID" value="OGY89248.1"/>
    <property type="molecule type" value="Genomic_DNA"/>
</dbReference>
<keyword evidence="4 7" id="KW-0689">Ribosomal protein</keyword>
<comment type="function">
    <text evidence="7">Binds directly to 16S ribosomal RNA.</text>
</comment>
<dbReference type="Gene3D" id="1.20.58.110">
    <property type="entry name" value="Ribosomal protein S20"/>
    <property type="match status" value="1"/>
</dbReference>
<name>A0A1G2BJ58_9BACT</name>
<dbReference type="HAMAP" id="MF_00500">
    <property type="entry name" value="Ribosomal_bS20"/>
    <property type="match status" value="1"/>
</dbReference>
<dbReference type="Pfam" id="PF01649">
    <property type="entry name" value="Ribosomal_S20p"/>
    <property type="match status" value="1"/>
</dbReference>
<dbReference type="InterPro" id="IPR002583">
    <property type="entry name" value="Ribosomal_bS20"/>
</dbReference>
<evidence type="ECO:0000256" key="7">
    <source>
        <dbReference type="HAMAP-Rule" id="MF_00500"/>
    </source>
</evidence>
<evidence type="ECO:0000256" key="1">
    <source>
        <dbReference type="ARBA" id="ARBA00007634"/>
    </source>
</evidence>
<reference evidence="8 9" key="1">
    <citation type="journal article" date="2016" name="Nat. Commun.">
        <title>Thousands of microbial genomes shed light on interconnected biogeochemical processes in an aquifer system.</title>
        <authorList>
            <person name="Anantharaman K."/>
            <person name="Brown C.T."/>
            <person name="Hug L.A."/>
            <person name="Sharon I."/>
            <person name="Castelle C.J."/>
            <person name="Probst A.J."/>
            <person name="Thomas B.C."/>
            <person name="Singh A."/>
            <person name="Wilkins M.J."/>
            <person name="Karaoz U."/>
            <person name="Brodie E.L."/>
            <person name="Williams K.H."/>
            <person name="Hubbard S.S."/>
            <person name="Banfield J.F."/>
        </authorList>
    </citation>
    <scope>NUCLEOTIDE SEQUENCE [LARGE SCALE GENOMIC DNA]</scope>
</reference>
<evidence type="ECO:0000256" key="3">
    <source>
        <dbReference type="ARBA" id="ARBA00022884"/>
    </source>
</evidence>
<dbReference type="NCBIfam" id="TIGR00029">
    <property type="entry name" value="S20"/>
    <property type="match status" value="1"/>
</dbReference>
<evidence type="ECO:0000256" key="2">
    <source>
        <dbReference type="ARBA" id="ARBA00022730"/>
    </source>
</evidence>
<protein>
    <recommendedName>
        <fullName evidence="6 7">Small ribosomal subunit protein bS20</fullName>
    </recommendedName>
</protein>
<dbReference type="GO" id="GO:0015935">
    <property type="term" value="C:small ribosomal subunit"/>
    <property type="evidence" value="ECO:0007669"/>
    <property type="project" value="TreeGrafter"/>
</dbReference>
<dbReference type="Proteomes" id="UP000178849">
    <property type="component" value="Unassembled WGS sequence"/>
</dbReference>
<accession>A0A1G2BJ58</accession>
<keyword evidence="5 7" id="KW-0687">Ribonucleoprotein</keyword>
<dbReference type="SUPFAM" id="SSF46992">
    <property type="entry name" value="Ribosomal protein S20"/>
    <property type="match status" value="1"/>
</dbReference>
<dbReference type="GO" id="GO:0006412">
    <property type="term" value="P:translation"/>
    <property type="evidence" value="ECO:0007669"/>
    <property type="project" value="UniProtKB-UniRule"/>
</dbReference>
<proteinExistence type="inferred from homology"/>
<dbReference type="STRING" id="1798550.A2927_02910"/>
<dbReference type="GO" id="GO:0003735">
    <property type="term" value="F:structural constituent of ribosome"/>
    <property type="evidence" value="ECO:0007669"/>
    <property type="project" value="InterPro"/>
</dbReference>
<keyword evidence="2 7" id="KW-0699">rRNA-binding</keyword>
<dbReference type="InterPro" id="IPR036510">
    <property type="entry name" value="Ribosomal_bS20_sf"/>
</dbReference>
<sequence length="89" mass="10350">MPIKQSAKKELRKAKKRVLKNLKEKRLIRDLKKKILKILPQGEAAPLKELLIKFQKEVDKAVKRGWLKKNNAGRQKSRLAALVKKARKT</sequence>
<evidence type="ECO:0000313" key="9">
    <source>
        <dbReference type="Proteomes" id="UP000178849"/>
    </source>
</evidence>
<comment type="similarity">
    <text evidence="1 7">Belongs to the bacterial ribosomal protein bS20 family.</text>
</comment>
<evidence type="ECO:0000256" key="5">
    <source>
        <dbReference type="ARBA" id="ARBA00023274"/>
    </source>
</evidence>
<organism evidence="8 9">
    <name type="scientific">Candidatus Komeilibacteria bacterium RIFCSPLOWO2_01_FULL_45_10</name>
    <dbReference type="NCBI Taxonomy" id="1798550"/>
    <lineage>
        <taxon>Bacteria</taxon>
        <taxon>Candidatus Komeiliibacteriota</taxon>
    </lineage>
</organism>
<gene>
    <name evidence="7" type="primary">rpsT</name>
    <name evidence="8" type="ORF">A2927_02910</name>
</gene>
<dbReference type="AlphaFoldDB" id="A0A1G2BJ58"/>
<evidence type="ECO:0000256" key="4">
    <source>
        <dbReference type="ARBA" id="ARBA00022980"/>
    </source>
</evidence>
<evidence type="ECO:0000256" key="6">
    <source>
        <dbReference type="ARBA" id="ARBA00035136"/>
    </source>
</evidence>
<evidence type="ECO:0000313" key="8">
    <source>
        <dbReference type="EMBL" id="OGY89248.1"/>
    </source>
</evidence>
<dbReference type="PANTHER" id="PTHR33398">
    <property type="entry name" value="30S RIBOSOMAL PROTEIN S20"/>
    <property type="match status" value="1"/>
</dbReference>